<evidence type="ECO:0000256" key="1">
    <source>
        <dbReference type="ARBA" id="ARBA00004941"/>
    </source>
</evidence>
<dbReference type="GO" id="GO:0004056">
    <property type="term" value="F:argininosuccinate lyase activity"/>
    <property type="evidence" value="ECO:0007669"/>
    <property type="project" value="UniProtKB-UniRule"/>
</dbReference>
<dbReference type="HAMAP" id="MF_00006">
    <property type="entry name" value="Arg_succ_lyase"/>
    <property type="match status" value="1"/>
</dbReference>
<evidence type="ECO:0000256" key="3">
    <source>
        <dbReference type="ARBA" id="ARBA00022571"/>
    </source>
</evidence>
<evidence type="ECO:0000259" key="7">
    <source>
        <dbReference type="Pfam" id="PF00206"/>
    </source>
</evidence>
<comment type="pathway">
    <text evidence="1 6">Amino-acid biosynthesis; L-arginine biosynthesis; L-arginine from L-ornithine and carbamoyl phosphate: step 3/3.</text>
</comment>
<sequence>MTAADSSTRPVSLWGGRFSGGPAQALAALSRSTHFDWRLAPHDIAGSRAHARVLHRAGLLDDAALATMLDGLERLRADVESGAFVAAEDDEDVHTALERGLIERVGPDVGGRVRAGRSRNDQIATLLRMYLREQSRALGGLVLDVVDALVGQARAHLGVPMPGRTHLQHAQPVLLSHHLLAHAWALLRDIDRLRDWDARTSLSPYGSGALAGSSLGLDPEAVAADLGFAGAVENSIDGTASRDVVAEFAFVAAMTAVDVSRMAEEVILWATKEFSFVTLDDAYSTGSSIMPQKKNPDVAELARGKAGRLVGDLAGLLTTLKALPLAYNRDLQEDKEPVFDAIDTLEVLLPAFSGMVATLTFHTERMAALAPQGFSLATDVAEWLVRQGVPFRVAHEVAGACVRLCEERGCELWDLRDSDLAGISEHLTPGVREVLSVEGSLASRAGKGGTAPVRVAEQLERVAAVATEARGWVADVPQAR</sequence>
<dbReference type="PANTHER" id="PTHR43814">
    <property type="entry name" value="ARGININOSUCCINATE LYASE"/>
    <property type="match status" value="1"/>
</dbReference>
<comment type="subcellular location">
    <subcellularLocation>
        <location evidence="6">Cytoplasm</location>
    </subcellularLocation>
</comment>
<gene>
    <name evidence="6 9" type="primary">argH</name>
    <name evidence="9" type="ORF">H9L10_04935</name>
</gene>
<dbReference type="Proteomes" id="UP000515976">
    <property type="component" value="Chromosome"/>
</dbReference>
<dbReference type="AlphaFoldDB" id="A0A7G9R449"/>
<dbReference type="FunFam" id="1.20.200.10:FF:000002">
    <property type="entry name" value="Argininosuccinate lyase"/>
    <property type="match status" value="1"/>
</dbReference>
<dbReference type="PRINTS" id="PR00145">
    <property type="entry name" value="ARGSUCLYASE"/>
</dbReference>
<keyword evidence="5 6" id="KW-0456">Lyase</keyword>
<dbReference type="UniPathway" id="UPA00068">
    <property type="reaction ID" value="UER00114"/>
</dbReference>
<dbReference type="Pfam" id="PF00206">
    <property type="entry name" value="Lyase_1"/>
    <property type="match status" value="1"/>
</dbReference>
<dbReference type="SUPFAM" id="SSF48557">
    <property type="entry name" value="L-aspartase-like"/>
    <property type="match status" value="1"/>
</dbReference>
<feature type="domain" description="Argininosuccinate lyase C-terminal" evidence="8">
    <location>
        <begin position="374"/>
        <end position="441"/>
    </location>
</feature>
<evidence type="ECO:0000256" key="2">
    <source>
        <dbReference type="ARBA" id="ARBA00012338"/>
    </source>
</evidence>
<dbReference type="NCBIfam" id="TIGR00838">
    <property type="entry name" value="argH"/>
    <property type="match status" value="1"/>
</dbReference>
<dbReference type="InterPro" id="IPR022761">
    <property type="entry name" value="Fumarate_lyase_N"/>
</dbReference>
<keyword evidence="3 6" id="KW-0055">Arginine biosynthesis</keyword>
<evidence type="ECO:0000313" key="10">
    <source>
        <dbReference type="Proteomes" id="UP000515976"/>
    </source>
</evidence>
<dbReference type="CDD" id="cd01359">
    <property type="entry name" value="Argininosuccinate_lyase"/>
    <property type="match status" value="1"/>
</dbReference>
<feature type="domain" description="Fumarate lyase N-terminal" evidence="7">
    <location>
        <begin position="17"/>
        <end position="311"/>
    </location>
</feature>
<dbReference type="InterPro" id="IPR020557">
    <property type="entry name" value="Fumarate_lyase_CS"/>
</dbReference>
<dbReference type="GO" id="GO:0042450">
    <property type="term" value="P:L-arginine biosynthetic process via ornithine"/>
    <property type="evidence" value="ECO:0007669"/>
    <property type="project" value="UniProtKB-UniRule"/>
</dbReference>
<dbReference type="InterPro" id="IPR029419">
    <property type="entry name" value="Arg_succ_lyase_C"/>
</dbReference>
<dbReference type="Gene3D" id="1.10.275.10">
    <property type="entry name" value="Fumarase/aspartase (N-terminal domain)"/>
    <property type="match status" value="1"/>
</dbReference>
<dbReference type="InterPro" id="IPR024083">
    <property type="entry name" value="Fumarase/histidase_N"/>
</dbReference>
<dbReference type="InterPro" id="IPR009049">
    <property type="entry name" value="Argininosuccinate_lyase"/>
</dbReference>
<dbReference type="InterPro" id="IPR000362">
    <property type="entry name" value="Fumarate_lyase_fam"/>
</dbReference>
<dbReference type="RefSeq" id="WP_166097963.1">
    <property type="nucleotide sequence ID" value="NZ_BMMY01000001.1"/>
</dbReference>
<evidence type="ECO:0000256" key="4">
    <source>
        <dbReference type="ARBA" id="ARBA00022605"/>
    </source>
</evidence>
<dbReference type="PANTHER" id="PTHR43814:SF1">
    <property type="entry name" value="ARGININOSUCCINATE LYASE"/>
    <property type="match status" value="1"/>
</dbReference>
<comment type="catalytic activity">
    <reaction evidence="6">
        <text>2-(N(omega)-L-arginino)succinate = fumarate + L-arginine</text>
        <dbReference type="Rhea" id="RHEA:24020"/>
        <dbReference type="ChEBI" id="CHEBI:29806"/>
        <dbReference type="ChEBI" id="CHEBI:32682"/>
        <dbReference type="ChEBI" id="CHEBI:57472"/>
        <dbReference type="EC" id="4.3.2.1"/>
    </reaction>
</comment>
<dbReference type="PROSITE" id="PS00163">
    <property type="entry name" value="FUMARATE_LYASES"/>
    <property type="match status" value="1"/>
</dbReference>
<proteinExistence type="inferred from homology"/>
<keyword evidence="6" id="KW-0963">Cytoplasm</keyword>
<dbReference type="Gene3D" id="1.20.200.10">
    <property type="entry name" value="Fumarase/aspartase (Central domain)"/>
    <property type="match status" value="1"/>
</dbReference>
<protein>
    <recommendedName>
        <fullName evidence="2 6">Argininosuccinate lyase</fullName>
        <shortName evidence="6">ASAL</shortName>
        <ecNumber evidence="2 6">4.3.2.1</ecNumber>
    </recommendedName>
    <alternativeName>
        <fullName evidence="6">Arginosuccinase</fullName>
    </alternativeName>
</protein>
<accession>A0A7G9R449</accession>
<evidence type="ECO:0000256" key="6">
    <source>
        <dbReference type="HAMAP-Rule" id="MF_00006"/>
    </source>
</evidence>
<keyword evidence="4 6" id="KW-0028">Amino-acid biosynthesis</keyword>
<evidence type="ECO:0000259" key="8">
    <source>
        <dbReference type="Pfam" id="PF14698"/>
    </source>
</evidence>
<dbReference type="PRINTS" id="PR00149">
    <property type="entry name" value="FUMRATELYASE"/>
</dbReference>
<reference evidence="9 10" key="1">
    <citation type="submission" date="2020-08" db="EMBL/GenBank/DDBJ databases">
        <title>Genome sequence of Phycicoccus endophyticus JCM 31784T.</title>
        <authorList>
            <person name="Hyun D.-W."/>
            <person name="Bae J.-W."/>
        </authorList>
    </citation>
    <scope>NUCLEOTIDE SEQUENCE [LARGE SCALE GENOMIC DNA]</scope>
    <source>
        <strain evidence="9 10">JCM 31784</strain>
    </source>
</reference>
<dbReference type="KEGG" id="pei:H9L10_04935"/>
<dbReference type="GO" id="GO:0005829">
    <property type="term" value="C:cytosol"/>
    <property type="evidence" value="ECO:0007669"/>
    <property type="project" value="TreeGrafter"/>
</dbReference>
<evidence type="ECO:0000256" key="5">
    <source>
        <dbReference type="ARBA" id="ARBA00023239"/>
    </source>
</evidence>
<keyword evidence="10" id="KW-1185">Reference proteome</keyword>
<evidence type="ECO:0000313" key="9">
    <source>
        <dbReference type="EMBL" id="QNN50374.1"/>
    </source>
</evidence>
<dbReference type="Pfam" id="PF14698">
    <property type="entry name" value="ASL_C2"/>
    <property type="match status" value="1"/>
</dbReference>
<dbReference type="FunFam" id="1.10.40.30:FF:000001">
    <property type="entry name" value="Argininosuccinate lyase"/>
    <property type="match status" value="1"/>
</dbReference>
<dbReference type="EMBL" id="CP060712">
    <property type="protein sequence ID" value="QNN50374.1"/>
    <property type="molecule type" value="Genomic_DNA"/>
</dbReference>
<dbReference type="Gene3D" id="1.10.40.30">
    <property type="entry name" value="Fumarase/aspartase (C-terminal domain)"/>
    <property type="match status" value="1"/>
</dbReference>
<organism evidence="9 10">
    <name type="scientific">Phycicoccus endophyticus</name>
    <dbReference type="NCBI Taxonomy" id="1690220"/>
    <lineage>
        <taxon>Bacteria</taxon>
        <taxon>Bacillati</taxon>
        <taxon>Actinomycetota</taxon>
        <taxon>Actinomycetes</taxon>
        <taxon>Micrococcales</taxon>
        <taxon>Intrasporangiaceae</taxon>
        <taxon>Phycicoccus</taxon>
    </lineage>
</organism>
<dbReference type="InterPro" id="IPR008948">
    <property type="entry name" value="L-Aspartase-like"/>
</dbReference>
<name>A0A7G9R449_9MICO</name>
<dbReference type="EC" id="4.3.2.1" evidence="2 6"/>
<comment type="similarity">
    <text evidence="6">Belongs to the lyase 1 family. Argininosuccinate lyase subfamily.</text>
</comment>